<accession>A0A6G1FPZ9</accession>
<reference evidence="4" key="2">
    <citation type="submission" date="2020-04" db="EMBL/GenBank/DDBJ databases">
        <authorList>
            <consortium name="NCBI Genome Project"/>
        </authorList>
    </citation>
    <scope>NUCLEOTIDE SEQUENCE</scope>
    <source>
        <strain evidence="4">CBS 781.70</strain>
    </source>
</reference>
<gene>
    <name evidence="2 4" type="ORF">P152DRAFT_369325</name>
</gene>
<feature type="domain" description="Retrovirus-related Pol polyprotein from transposon TNT 1-94-like beta-barrel" evidence="1">
    <location>
        <begin position="5"/>
        <end position="52"/>
    </location>
</feature>
<dbReference type="RefSeq" id="XP_033529498.1">
    <property type="nucleotide sequence ID" value="XM_033675479.1"/>
</dbReference>
<dbReference type="GeneID" id="54416049"/>
<dbReference type="EMBL" id="ML975208">
    <property type="protein sequence ID" value="KAF1807867.1"/>
    <property type="molecule type" value="Genomic_DNA"/>
</dbReference>
<evidence type="ECO:0000313" key="2">
    <source>
        <dbReference type="EMBL" id="KAF1807867.1"/>
    </source>
</evidence>
<name>A0A6G1FPZ9_9PEZI</name>
<evidence type="ECO:0000313" key="3">
    <source>
        <dbReference type="Proteomes" id="UP000504638"/>
    </source>
</evidence>
<evidence type="ECO:0000259" key="1">
    <source>
        <dbReference type="Pfam" id="PF22936"/>
    </source>
</evidence>
<dbReference type="Pfam" id="PF22936">
    <property type="entry name" value="Pol_BBD"/>
    <property type="match status" value="1"/>
</dbReference>
<sequence length="80" mass="8971">DELKIMPSGVGCIKINTNQKGKCIPMILSDVLYIPEIKVNLISISQLLKRGYNIKFSKKGAEISYHNSRYSAIPKNGLYI</sequence>
<dbReference type="InterPro" id="IPR054722">
    <property type="entry name" value="PolX-like_BBD"/>
</dbReference>
<evidence type="ECO:0000313" key="4">
    <source>
        <dbReference type="RefSeq" id="XP_033529498.1"/>
    </source>
</evidence>
<feature type="non-terminal residue" evidence="2">
    <location>
        <position position="1"/>
    </location>
</feature>
<reference evidence="2 4" key="1">
    <citation type="submission" date="2020-01" db="EMBL/GenBank/DDBJ databases">
        <authorList>
            <consortium name="DOE Joint Genome Institute"/>
            <person name="Haridas S."/>
            <person name="Albert R."/>
            <person name="Binder M."/>
            <person name="Bloem J."/>
            <person name="Labutti K."/>
            <person name="Salamov A."/>
            <person name="Andreopoulos B."/>
            <person name="Baker S.E."/>
            <person name="Barry K."/>
            <person name="Bills G."/>
            <person name="Bluhm B.H."/>
            <person name="Cannon C."/>
            <person name="Castanera R."/>
            <person name="Culley D.E."/>
            <person name="Daum C."/>
            <person name="Ezra D."/>
            <person name="Gonzalez J.B."/>
            <person name="Henrissat B."/>
            <person name="Kuo A."/>
            <person name="Liang C."/>
            <person name="Lipzen A."/>
            <person name="Lutzoni F."/>
            <person name="Magnuson J."/>
            <person name="Mondo S."/>
            <person name="Nolan M."/>
            <person name="Ohm R."/>
            <person name="Pangilinan J."/>
            <person name="Park H.-J."/>
            <person name="Ramirez L."/>
            <person name="Alfaro M."/>
            <person name="Sun H."/>
            <person name="Tritt A."/>
            <person name="Yoshinaga Y."/>
            <person name="Zwiers L.-H."/>
            <person name="Turgeon B.G."/>
            <person name="Goodwin S.B."/>
            <person name="Spatafora J.W."/>
            <person name="Crous P.W."/>
            <person name="Grigoriev I.V."/>
        </authorList>
    </citation>
    <scope>NUCLEOTIDE SEQUENCE</scope>
    <source>
        <strain evidence="2 4">CBS 781.70</strain>
    </source>
</reference>
<dbReference type="OrthoDB" id="4501190at2759"/>
<feature type="non-terminal residue" evidence="2">
    <location>
        <position position="80"/>
    </location>
</feature>
<protein>
    <recommendedName>
        <fullName evidence="1">Retrovirus-related Pol polyprotein from transposon TNT 1-94-like beta-barrel domain-containing protein</fullName>
    </recommendedName>
</protein>
<proteinExistence type="predicted"/>
<dbReference type="Proteomes" id="UP000504638">
    <property type="component" value="Unplaced"/>
</dbReference>
<reference evidence="4" key="3">
    <citation type="submission" date="2025-04" db="UniProtKB">
        <authorList>
            <consortium name="RefSeq"/>
        </authorList>
    </citation>
    <scope>IDENTIFICATION</scope>
    <source>
        <strain evidence="4">CBS 781.70</strain>
    </source>
</reference>
<keyword evidence="3" id="KW-1185">Reference proteome</keyword>
<organism evidence="2">
    <name type="scientific">Eremomyces bilateralis CBS 781.70</name>
    <dbReference type="NCBI Taxonomy" id="1392243"/>
    <lineage>
        <taxon>Eukaryota</taxon>
        <taxon>Fungi</taxon>
        <taxon>Dikarya</taxon>
        <taxon>Ascomycota</taxon>
        <taxon>Pezizomycotina</taxon>
        <taxon>Dothideomycetes</taxon>
        <taxon>Dothideomycetes incertae sedis</taxon>
        <taxon>Eremomycetales</taxon>
        <taxon>Eremomycetaceae</taxon>
        <taxon>Eremomyces</taxon>
    </lineage>
</organism>
<dbReference type="AlphaFoldDB" id="A0A6G1FPZ9"/>